<feature type="compositionally biased region" description="Polar residues" evidence="1">
    <location>
        <begin position="1"/>
        <end position="17"/>
    </location>
</feature>
<reference evidence="2" key="1">
    <citation type="journal article" date="2023" name="Mol. Phylogenet. Evol.">
        <title>Genome-scale phylogeny and comparative genomics of the fungal order Sordariales.</title>
        <authorList>
            <person name="Hensen N."/>
            <person name="Bonometti L."/>
            <person name="Westerberg I."/>
            <person name="Brannstrom I.O."/>
            <person name="Guillou S."/>
            <person name="Cros-Aarteil S."/>
            <person name="Calhoun S."/>
            <person name="Haridas S."/>
            <person name="Kuo A."/>
            <person name="Mondo S."/>
            <person name="Pangilinan J."/>
            <person name="Riley R."/>
            <person name="LaButti K."/>
            <person name="Andreopoulos B."/>
            <person name="Lipzen A."/>
            <person name="Chen C."/>
            <person name="Yan M."/>
            <person name="Daum C."/>
            <person name="Ng V."/>
            <person name="Clum A."/>
            <person name="Steindorff A."/>
            <person name="Ohm R.A."/>
            <person name="Martin F."/>
            <person name="Silar P."/>
            <person name="Natvig D.O."/>
            <person name="Lalanne C."/>
            <person name="Gautier V."/>
            <person name="Ament-Velasquez S.L."/>
            <person name="Kruys A."/>
            <person name="Hutchinson M.I."/>
            <person name="Powell A.J."/>
            <person name="Barry K."/>
            <person name="Miller A.N."/>
            <person name="Grigoriev I.V."/>
            <person name="Debuchy R."/>
            <person name="Gladieux P."/>
            <person name="Hiltunen Thoren M."/>
            <person name="Johannesson H."/>
        </authorList>
    </citation>
    <scope>NUCLEOTIDE SEQUENCE</scope>
    <source>
        <strain evidence="2">CBS 168.71</strain>
    </source>
</reference>
<comment type="caution">
    <text evidence="2">The sequence shown here is derived from an EMBL/GenBank/DDBJ whole genome shotgun (WGS) entry which is preliminary data.</text>
</comment>
<organism evidence="2 3">
    <name type="scientific">Chaetomium fimeti</name>
    <dbReference type="NCBI Taxonomy" id="1854472"/>
    <lineage>
        <taxon>Eukaryota</taxon>
        <taxon>Fungi</taxon>
        <taxon>Dikarya</taxon>
        <taxon>Ascomycota</taxon>
        <taxon>Pezizomycotina</taxon>
        <taxon>Sordariomycetes</taxon>
        <taxon>Sordariomycetidae</taxon>
        <taxon>Sordariales</taxon>
        <taxon>Chaetomiaceae</taxon>
        <taxon>Chaetomium</taxon>
    </lineage>
</organism>
<feature type="region of interest" description="Disordered" evidence="1">
    <location>
        <begin position="1"/>
        <end position="32"/>
    </location>
</feature>
<evidence type="ECO:0000313" key="2">
    <source>
        <dbReference type="EMBL" id="KAK3300215.1"/>
    </source>
</evidence>
<sequence length="1147" mass="128584">MATDTSSNLDYSSNQDYPTPEPSSPPPVPAQRGIEELLGFPEFPSVRHGSRIRVDGAFVQFLIDYAANDPECPPQFKAFLEEVVLKPGTPDLRPSVETHLRNPQIKNYGLGPNFVREFEKYEIYDQVFPQAEDQDVLPFTPIPEGYQPRATLDLGPQMETILQPPEGMDSILGDDTEDFSDFSGLNTEGAFSDMEEARLDTVIKFLAEEDVDRCMGWEPKFEEIVSYLEWLDLEDDRSQLFLASPQTQAMFNDAVTKAKAHVLFEKHHYDPTPLEFTKPPKSPFRSTRLSWMVNARDWPLPPHNPPPPPDRSNLLPRPILPHTPGPVNSMLVDQPENSLLHGKLAEDQREWWARIIDERLDTIPPGAEDVMERLNLGYIEDHAFATFSRQGTNTGTWVTTDATGATILPNDKKVRPGIPLDWVQERAARRAALQQTLHALPTTPPTPTPTTTTTTTRSHSRLIFPTPAAVLRQTCTLADQPAWTPPQLPASQLPPDLETMPHTVAYRARLASLKKRRELARMRVEEEHEADTSWAALPRNVVSGGPFVWRILDAEGQKDEDLLRGCWVAVEVLRAAARREPRGLVEGVVGLVERGVGGEFVNGPPEGVVVLAGDEWEVVGGERVPRLLELEEVEWLKFLGGQCVSGGNWERRAMPDTPKDKYRLFQLFATKVKKLLDDRNPQGLFSSHNANVGVEDLLKVINAGKDSSAVTKQEVKPHDACKWLDRMKQNGLLRFHLDPTCYGIVRRPVSNFFPEHRVVWPAPTDSRERPSLQVGYVADWDRIISGGEAPDISEGSTIWNFFMSLAFRLGYTISILERDRQTQQAVPARQLRDSIRAWTRTCARLEHPPTPTTPGETTTGETTTTAPTEPPLTPTTMSTPEPTARELSLLRTHLINELHANASMLAPGREQHYFDATGARQTILVRDHNWDWAAIPPLTAGAAASKGAKQTRRQRQREKQQKKQSQRRQFCGRCGGDVFADPAVGYEAGAEDRTTEGRYLRPKLRPYREEKVVFRAGPAVYPVGDTRLQREVLRERMVGMVERAAGLEPEEPTWGEALVARLNPFSRPWLGAEDREEEGKLPPVKPGAVPKSWDPVAEAERRAAERRAAEEGTDSGYETPEEGVEEEDEVESVDVAMTGMGRPWIAV</sequence>
<feature type="compositionally biased region" description="Low complexity" evidence="1">
    <location>
        <begin position="853"/>
        <end position="867"/>
    </location>
</feature>
<dbReference type="EMBL" id="JAUEPN010000001">
    <property type="protein sequence ID" value="KAK3300215.1"/>
    <property type="molecule type" value="Genomic_DNA"/>
</dbReference>
<keyword evidence="3" id="KW-1185">Reference proteome</keyword>
<gene>
    <name evidence="2" type="ORF">B0H64DRAFT_448322</name>
</gene>
<feature type="compositionally biased region" description="Acidic residues" evidence="1">
    <location>
        <begin position="1119"/>
        <end position="1132"/>
    </location>
</feature>
<protein>
    <submittedName>
        <fullName evidence="2">Uncharacterized protein</fullName>
    </submittedName>
</protein>
<evidence type="ECO:0000313" key="3">
    <source>
        <dbReference type="Proteomes" id="UP001278766"/>
    </source>
</evidence>
<feature type="region of interest" description="Disordered" evidence="1">
    <location>
        <begin position="1072"/>
        <end position="1147"/>
    </location>
</feature>
<feature type="region of interest" description="Disordered" evidence="1">
    <location>
        <begin position="439"/>
        <end position="459"/>
    </location>
</feature>
<evidence type="ECO:0000256" key="1">
    <source>
        <dbReference type="SAM" id="MobiDB-lite"/>
    </source>
</evidence>
<dbReference type="Proteomes" id="UP001278766">
    <property type="component" value="Unassembled WGS sequence"/>
</dbReference>
<dbReference type="AlphaFoldDB" id="A0AAE0LWQ2"/>
<feature type="compositionally biased region" description="Pro residues" evidence="1">
    <location>
        <begin position="19"/>
        <end position="29"/>
    </location>
</feature>
<proteinExistence type="predicted"/>
<reference evidence="2" key="2">
    <citation type="submission" date="2023-06" db="EMBL/GenBank/DDBJ databases">
        <authorList>
            <consortium name="Lawrence Berkeley National Laboratory"/>
            <person name="Haridas S."/>
            <person name="Hensen N."/>
            <person name="Bonometti L."/>
            <person name="Westerberg I."/>
            <person name="Brannstrom I.O."/>
            <person name="Guillou S."/>
            <person name="Cros-Aarteil S."/>
            <person name="Calhoun S."/>
            <person name="Kuo A."/>
            <person name="Mondo S."/>
            <person name="Pangilinan J."/>
            <person name="Riley R."/>
            <person name="Labutti K."/>
            <person name="Andreopoulos B."/>
            <person name="Lipzen A."/>
            <person name="Chen C."/>
            <person name="Yanf M."/>
            <person name="Daum C."/>
            <person name="Ng V."/>
            <person name="Clum A."/>
            <person name="Steindorff A."/>
            <person name="Ohm R."/>
            <person name="Martin F."/>
            <person name="Silar P."/>
            <person name="Natvig D."/>
            <person name="Lalanne C."/>
            <person name="Gautier V."/>
            <person name="Ament-Velasquez S.L."/>
            <person name="Kruys A."/>
            <person name="Hutchinson M.I."/>
            <person name="Powell A.J."/>
            <person name="Barry K."/>
            <person name="Miller A.N."/>
            <person name="Grigoriev I.V."/>
            <person name="Debuchy R."/>
            <person name="Gladieux P."/>
            <person name="Thoren M.H."/>
            <person name="Johannesson H."/>
        </authorList>
    </citation>
    <scope>NUCLEOTIDE SEQUENCE</scope>
    <source>
        <strain evidence="2">CBS 168.71</strain>
    </source>
</reference>
<accession>A0AAE0LWQ2</accession>
<feature type="compositionally biased region" description="Basic and acidic residues" evidence="1">
    <location>
        <begin position="1098"/>
        <end position="1110"/>
    </location>
</feature>
<dbReference type="RefSeq" id="XP_062663729.1">
    <property type="nucleotide sequence ID" value="XM_062807047.1"/>
</dbReference>
<feature type="region of interest" description="Disordered" evidence="1">
    <location>
        <begin position="845"/>
        <end position="881"/>
    </location>
</feature>
<name>A0AAE0LWQ2_9PEZI</name>
<dbReference type="GeneID" id="87843995"/>